<dbReference type="EMBL" id="VSSQ01001303">
    <property type="protein sequence ID" value="MPM07136.1"/>
    <property type="molecule type" value="Genomic_DNA"/>
</dbReference>
<proteinExistence type="predicted"/>
<comment type="caution">
    <text evidence="1">The sequence shown here is derived from an EMBL/GenBank/DDBJ whole genome shotgun (WGS) entry which is preliminary data.</text>
</comment>
<organism evidence="1">
    <name type="scientific">bioreactor metagenome</name>
    <dbReference type="NCBI Taxonomy" id="1076179"/>
    <lineage>
        <taxon>unclassified sequences</taxon>
        <taxon>metagenomes</taxon>
        <taxon>ecological metagenomes</taxon>
    </lineage>
</organism>
<dbReference type="AlphaFoldDB" id="A0A644WT78"/>
<sequence>MNPNINDKKVVPKTNIKVFISILVKLGSERILLKLFNPIKLFSVVNIPALKKLCETDDKKGYSTIREKTIRAGSTNRKPN</sequence>
<evidence type="ECO:0000313" key="1">
    <source>
        <dbReference type="EMBL" id="MPM07136.1"/>
    </source>
</evidence>
<accession>A0A644WT78</accession>
<gene>
    <name evidence="1" type="ORF">SDC9_53442</name>
</gene>
<name>A0A644WT78_9ZZZZ</name>
<protein>
    <submittedName>
        <fullName evidence="1">Uncharacterized protein</fullName>
    </submittedName>
</protein>
<reference evidence="1" key="1">
    <citation type="submission" date="2019-08" db="EMBL/GenBank/DDBJ databases">
        <authorList>
            <person name="Kucharzyk K."/>
            <person name="Murdoch R.W."/>
            <person name="Higgins S."/>
            <person name="Loffler F."/>
        </authorList>
    </citation>
    <scope>NUCLEOTIDE SEQUENCE</scope>
</reference>